<evidence type="ECO:0000313" key="6">
    <source>
        <dbReference type="Proteomes" id="UP000615446"/>
    </source>
</evidence>
<dbReference type="AlphaFoldDB" id="A0A8H3QFJ5"/>
<dbReference type="PROSITE" id="PS00678">
    <property type="entry name" value="WD_REPEATS_1"/>
    <property type="match status" value="1"/>
</dbReference>
<evidence type="ECO:0000256" key="3">
    <source>
        <dbReference type="PROSITE-ProRule" id="PRU00221"/>
    </source>
</evidence>
<organism evidence="5 6">
    <name type="scientific">Rhizophagus clarus</name>
    <dbReference type="NCBI Taxonomy" id="94130"/>
    <lineage>
        <taxon>Eukaryota</taxon>
        <taxon>Fungi</taxon>
        <taxon>Fungi incertae sedis</taxon>
        <taxon>Mucoromycota</taxon>
        <taxon>Glomeromycotina</taxon>
        <taxon>Glomeromycetes</taxon>
        <taxon>Glomerales</taxon>
        <taxon>Glomeraceae</taxon>
        <taxon>Rhizophagus</taxon>
    </lineage>
</organism>
<dbReference type="PROSITE" id="PS50082">
    <property type="entry name" value="WD_REPEATS_2"/>
    <property type="match status" value="2"/>
</dbReference>
<protein>
    <submittedName>
        <fullName evidence="5">DDB1-and CUL4-associated factor 7-like</fullName>
    </submittedName>
</protein>
<dbReference type="Gene3D" id="2.130.10.10">
    <property type="entry name" value="YVTN repeat-like/Quinoprotein amine dehydrogenase"/>
    <property type="match status" value="1"/>
</dbReference>
<evidence type="ECO:0000256" key="2">
    <source>
        <dbReference type="ARBA" id="ARBA00022737"/>
    </source>
</evidence>
<sequence length="837" mass="94739">MTGVNSPKSTLYHWFNNSSKKLLLDFRPLHKHYTCRIIPSVCIPFTDLKKHLFELPPKSLPFAVLEPHDNVGITQKLLIDQGWNVPWVFVEGEELWEVGRELGILEETGDGPNNEFKNRLRWTLFQPSPFLMRTIDHIEESLKHLTSNHVVNCLDIACGNGRDSVWLSSRQTIDWRITSVDAMSGALDRTRQLASDLDVLFKIQTIHAKIMIDGSVKKYEEFPLLSQTSMKNGDSVSKMIKSRPKFDNIPEKEIEFLNKKYDLVISIRFLRREFLSNMANLVKPRGFLLVSTFVNDGKHTYKNPRSNSHRLELGELAAIFRKEFEIINDEIELIEDGRPRTTKTFLPQHRFFTAHYMKQTAYQNSYYPETLPQPTTSSSSRPSQSAPQAAQALPGTFPTARNTYHPQPPLQQSSEPSLPHYHQPTTAHPHPPPAHPPTSPPLTPFPPDMNGSAPRTRPDVANGLLKKEMYEYKAPWPVYGLDWSKRPGEKSFRLALGSFLEEFSNKLQIITLAELAYDDYVRTPNADFVKIAETDHHYPITKVLWEPFRGGLNTPDLLATAGDHLRLWEITDEIVNASNTIGANSHTGFRQKKLIHKSILTNTKADFNAPLTSFDWNEVDPTLAVTSSIDTTCTVWNVETRQAKTQLIAHDKEVYDVAFATGSTDVFASVGADGSVRMFDLRALEHSTIIYETVMPHPSQVNASNQTQSSALLRLCFNKIEPQYLATFHMDSTDVQILDVRVPGVPVAELRGHSSTVNCVNWAPNHRGYLCSGGDDSQVLVWDINNMSMSHNNVNRYNQDPILAYKAANEICQLSWSCKCPDWVAIGFGNIVQALRV</sequence>
<accession>A0A8H3QFJ5</accession>
<dbReference type="Proteomes" id="UP000615446">
    <property type="component" value="Unassembled WGS sequence"/>
</dbReference>
<dbReference type="InterPro" id="IPR015943">
    <property type="entry name" value="WD40/YVTN_repeat-like_dom_sf"/>
</dbReference>
<evidence type="ECO:0000313" key="5">
    <source>
        <dbReference type="EMBL" id="GES77421.1"/>
    </source>
</evidence>
<feature type="repeat" description="WD" evidence="3">
    <location>
        <begin position="647"/>
        <end position="689"/>
    </location>
</feature>
<reference evidence="5" key="1">
    <citation type="submission" date="2019-10" db="EMBL/GenBank/DDBJ databases">
        <title>Conservation and host-specific expression of non-tandemly repeated heterogenous ribosome RNA gene in arbuscular mycorrhizal fungi.</title>
        <authorList>
            <person name="Maeda T."/>
            <person name="Kobayashi Y."/>
            <person name="Nakagawa T."/>
            <person name="Ezawa T."/>
            <person name="Yamaguchi K."/>
            <person name="Bino T."/>
            <person name="Nishimoto Y."/>
            <person name="Shigenobu S."/>
            <person name="Kawaguchi M."/>
        </authorList>
    </citation>
    <scope>NUCLEOTIDE SEQUENCE</scope>
    <source>
        <strain evidence="5">HR1</strain>
    </source>
</reference>
<dbReference type="InterPro" id="IPR045159">
    <property type="entry name" value="DCAF7-like"/>
</dbReference>
<evidence type="ECO:0000256" key="4">
    <source>
        <dbReference type="SAM" id="MobiDB-lite"/>
    </source>
</evidence>
<proteinExistence type="predicted"/>
<dbReference type="Pfam" id="PF00400">
    <property type="entry name" value="WD40"/>
    <property type="match status" value="2"/>
</dbReference>
<comment type="caution">
    <text evidence="5">The sequence shown here is derived from an EMBL/GenBank/DDBJ whole genome shotgun (WGS) entry which is preliminary data.</text>
</comment>
<feature type="compositionally biased region" description="Pro residues" evidence="4">
    <location>
        <begin position="429"/>
        <end position="447"/>
    </location>
</feature>
<dbReference type="InterPro" id="IPR036322">
    <property type="entry name" value="WD40_repeat_dom_sf"/>
</dbReference>
<dbReference type="SUPFAM" id="SSF53335">
    <property type="entry name" value="S-adenosyl-L-methionine-dependent methyltransferases"/>
    <property type="match status" value="1"/>
</dbReference>
<dbReference type="SUPFAM" id="SSF50978">
    <property type="entry name" value="WD40 repeat-like"/>
    <property type="match status" value="1"/>
</dbReference>
<feature type="compositionally biased region" description="Low complexity" evidence="4">
    <location>
        <begin position="410"/>
        <end position="428"/>
    </location>
</feature>
<dbReference type="SMART" id="SM00320">
    <property type="entry name" value="WD40"/>
    <property type="match status" value="5"/>
</dbReference>
<dbReference type="InterPro" id="IPR029063">
    <property type="entry name" value="SAM-dependent_MTases_sf"/>
</dbReference>
<gene>
    <name evidence="5" type="ORF">RCL2_000479200</name>
</gene>
<evidence type="ECO:0000256" key="1">
    <source>
        <dbReference type="ARBA" id="ARBA00022574"/>
    </source>
</evidence>
<name>A0A8H3QFJ5_9GLOM</name>
<dbReference type="Gene3D" id="3.40.50.150">
    <property type="entry name" value="Vaccinia Virus protein VP39"/>
    <property type="match status" value="1"/>
</dbReference>
<dbReference type="InterPro" id="IPR019775">
    <property type="entry name" value="WD40_repeat_CS"/>
</dbReference>
<dbReference type="InterPro" id="IPR001680">
    <property type="entry name" value="WD40_rpt"/>
</dbReference>
<dbReference type="PANTHER" id="PTHR19919">
    <property type="entry name" value="WD REPEAT CONTAINING PROTEIN"/>
    <property type="match status" value="1"/>
</dbReference>
<dbReference type="EMBL" id="BLAL01000030">
    <property type="protein sequence ID" value="GES77421.1"/>
    <property type="molecule type" value="Genomic_DNA"/>
</dbReference>
<keyword evidence="2" id="KW-0677">Repeat</keyword>
<feature type="region of interest" description="Disordered" evidence="4">
    <location>
        <begin position="367"/>
        <end position="459"/>
    </location>
</feature>
<feature type="compositionally biased region" description="Low complexity" evidence="4">
    <location>
        <begin position="372"/>
        <end position="392"/>
    </location>
</feature>
<dbReference type="PROSITE" id="PS50294">
    <property type="entry name" value="WD_REPEATS_REGION"/>
    <property type="match status" value="1"/>
</dbReference>
<keyword evidence="1 3" id="KW-0853">WD repeat</keyword>
<dbReference type="OrthoDB" id="1284551at2759"/>
<feature type="repeat" description="WD" evidence="3">
    <location>
        <begin position="750"/>
        <end position="792"/>
    </location>
</feature>